<dbReference type="PROSITE" id="PS51562">
    <property type="entry name" value="RNA_CAP0_MT"/>
    <property type="match status" value="1"/>
</dbReference>
<evidence type="ECO:0000256" key="4">
    <source>
        <dbReference type="ARBA" id="ARBA00022691"/>
    </source>
</evidence>
<feature type="site" description="mRNA cap binding" evidence="9">
    <location>
        <position position="516"/>
    </location>
</feature>
<evidence type="ECO:0000256" key="3">
    <source>
        <dbReference type="ARBA" id="ARBA00022679"/>
    </source>
</evidence>
<name>A0A0M0JNL0_9EUKA</name>
<dbReference type="Proteomes" id="UP000037460">
    <property type="component" value="Unassembled WGS sequence"/>
</dbReference>
<feature type="region of interest" description="Disordered" evidence="10">
    <location>
        <begin position="1"/>
        <end position="22"/>
    </location>
</feature>
<feature type="domain" description="MRNA cap 0 methyltransferase" evidence="11">
    <location>
        <begin position="245"/>
        <end position="524"/>
    </location>
</feature>
<dbReference type="OrthoDB" id="10248867at2759"/>
<dbReference type="SUPFAM" id="SSF53335">
    <property type="entry name" value="S-adenosyl-L-methionine-dependent methyltransferases"/>
    <property type="match status" value="1"/>
</dbReference>
<dbReference type="PANTHER" id="PTHR12189">
    <property type="entry name" value="MRNA GUANINE-7- METHYLTRANSFERASE"/>
    <property type="match status" value="1"/>
</dbReference>
<feature type="binding site" evidence="8">
    <location>
        <position position="357"/>
    </location>
    <ligand>
        <name>S-adenosyl-L-methionine</name>
        <dbReference type="ChEBI" id="CHEBI:59789"/>
    </ligand>
</feature>
<dbReference type="GO" id="GO:0005634">
    <property type="term" value="C:nucleus"/>
    <property type="evidence" value="ECO:0007669"/>
    <property type="project" value="UniProtKB-SubCell"/>
</dbReference>
<feature type="binding site" evidence="8">
    <location>
        <position position="303"/>
    </location>
    <ligand>
        <name>S-adenosyl-L-methionine</name>
        <dbReference type="ChEBI" id="CHEBI:59789"/>
    </ligand>
</feature>
<feature type="compositionally biased region" description="Basic and acidic residues" evidence="10">
    <location>
        <begin position="583"/>
        <end position="604"/>
    </location>
</feature>
<feature type="binding site" evidence="8">
    <location>
        <position position="362"/>
    </location>
    <ligand>
        <name>S-adenosyl-L-methionine</name>
        <dbReference type="ChEBI" id="CHEBI:59789"/>
    </ligand>
</feature>
<evidence type="ECO:0000259" key="11">
    <source>
        <dbReference type="PROSITE" id="PS51562"/>
    </source>
</evidence>
<evidence type="ECO:0000256" key="5">
    <source>
        <dbReference type="ARBA" id="ARBA00022884"/>
    </source>
</evidence>
<dbReference type="AlphaFoldDB" id="A0A0M0JNL0"/>
<dbReference type="GO" id="GO:0004482">
    <property type="term" value="F:mRNA 5'-cap (guanine-N7-)-methyltransferase activity"/>
    <property type="evidence" value="ECO:0007669"/>
    <property type="project" value="UniProtKB-EC"/>
</dbReference>
<feature type="site" description="mRNA cap binding" evidence="9">
    <location>
        <position position="290"/>
    </location>
</feature>
<feature type="site" description="mRNA cap binding" evidence="9">
    <location>
        <position position="315"/>
    </location>
</feature>
<dbReference type="PANTHER" id="PTHR12189:SF2">
    <property type="entry name" value="MRNA CAP GUANINE-N7 METHYLTRANSFERASE"/>
    <property type="match status" value="1"/>
</dbReference>
<evidence type="ECO:0000256" key="10">
    <source>
        <dbReference type="SAM" id="MobiDB-lite"/>
    </source>
</evidence>
<dbReference type="InterPro" id="IPR029063">
    <property type="entry name" value="SAM-dependent_MTases_sf"/>
</dbReference>
<reference evidence="13" key="1">
    <citation type="journal article" date="2015" name="PLoS Genet.">
        <title>Genome Sequence and Transcriptome Analyses of Chrysochromulina tobin: Metabolic Tools for Enhanced Algal Fitness in the Prominent Order Prymnesiales (Haptophyceae).</title>
        <authorList>
            <person name="Hovde B.T."/>
            <person name="Deodato C.R."/>
            <person name="Hunsperger H.M."/>
            <person name="Ryken S.A."/>
            <person name="Yost W."/>
            <person name="Jha R.K."/>
            <person name="Patterson J."/>
            <person name="Monnat R.J. Jr."/>
            <person name="Barlow S.B."/>
            <person name="Starkenburg S.R."/>
            <person name="Cattolico R.A."/>
        </authorList>
    </citation>
    <scope>NUCLEOTIDE SEQUENCE</scope>
    <source>
        <strain evidence="13">CCMP291</strain>
    </source>
</reference>
<feature type="site" description="mRNA cap binding" evidence="9">
    <location>
        <position position="361"/>
    </location>
</feature>
<dbReference type="InterPro" id="IPR039753">
    <property type="entry name" value="RG7MT1"/>
</dbReference>
<evidence type="ECO:0000256" key="2">
    <source>
        <dbReference type="ARBA" id="ARBA00022603"/>
    </source>
</evidence>
<dbReference type="Pfam" id="PF03291">
    <property type="entry name" value="mRNA_G-N7_MeTrfase"/>
    <property type="match status" value="1"/>
</dbReference>
<organism evidence="12 13">
    <name type="scientific">Chrysochromulina tobinii</name>
    <dbReference type="NCBI Taxonomy" id="1460289"/>
    <lineage>
        <taxon>Eukaryota</taxon>
        <taxon>Haptista</taxon>
        <taxon>Haptophyta</taxon>
        <taxon>Prymnesiophyceae</taxon>
        <taxon>Prymnesiales</taxon>
        <taxon>Chrysochromulinaceae</taxon>
        <taxon>Chrysochromulina</taxon>
    </lineage>
</organism>
<keyword evidence="3 12" id="KW-0808">Transferase</keyword>
<feature type="binding site" evidence="8">
    <location>
        <position position="281"/>
    </location>
    <ligand>
        <name>S-adenosyl-L-methionine</name>
        <dbReference type="ChEBI" id="CHEBI:59789"/>
    </ligand>
</feature>
<evidence type="ECO:0000256" key="1">
    <source>
        <dbReference type="ARBA" id="ARBA00011926"/>
    </source>
</evidence>
<evidence type="ECO:0000313" key="12">
    <source>
        <dbReference type="EMBL" id="KOO27902.1"/>
    </source>
</evidence>
<keyword evidence="6 9" id="KW-0507">mRNA processing</keyword>
<feature type="binding site" evidence="9">
    <location>
        <begin position="254"/>
        <end position="255"/>
    </location>
    <ligand>
        <name>mRNA</name>
        <dbReference type="ChEBI" id="CHEBI:33699"/>
    </ligand>
</feature>
<comment type="caution">
    <text evidence="12">The sequence shown here is derived from an EMBL/GenBank/DDBJ whole genome shotgun (WGS) entry which is preliminary data.</text>
</comment>
<feature type="compositionally biased region" description="Basic and acidic residues" evidence="10">
    <location>
        <begin position="8"/>
        <end position="22"/>
    </location>
</feature>
<proteinExistence type="predicted"/>
<feature type="site" description="mRNA cap binding" evidence="9">
    <location>
        <position position="284"/>
    </location>
</feature>
<dbReference type="EC" id="2.1.1.56" evidence="1"/>
<feature type="binding site" evidence="8">
    <location>
        <position position="335"/>
    </location>
    <ligand>
        <name>S-adenosyl-L-methionine</name>
        <dbReference type="ChEBI" id="CHEBI:59789"/>
    </ligand>
</feature>
<keyword evidence="5" id="KW-0694">RNA-binding</keyword>
<evidence type="ECO:0000256" key="7">
    <source>
        <dbReference type="ARBA" id="ARBA00044712"/>
    </source>
</evidence>
<evidence type="ECO:0000256" key="9">
    <source>
        <dbReference type="PIRSR" id="PIRSR028762-2"/>
    </source>
</evidence>
<keyword evidence="2 12" id="KW-0489">Methyltransferase</keyword>
<evidence type="ECO:0000256" key="8">
    <source>
        <dbReference type="PIRSR" id="PIRSR028762-1"/>
    </source>
</evidence>
<dbReference type="Gene3D" id="3.40.50.150">
    <property type="entry name" value="Vaccinia Virus protein VP39"/>
    <property type="match status" value="1"/>
</dbReference>
<accession>A0A0M0JNL0</accession>
<protein>
    <recommendedName>
        <fullName evidence="1">mRNA (guanine-N(7))-methyltransferase</fullName>
        <ecNumber evidence="1">2.1.1.56</ecNumber>
    </recommendedName>
</protein>
<feature type="region of interest" description="Disordered" evidence="10">
    <location>
        <begin position="554"/>
        <end position="604"/>
    </location>
</feature>
<comment type="catalytic activity">
    <reaction evidence="7">
        <text>a 5'-end (5'-triphosphoguanosine)-ribonucleoside in mRNA + S-adenosyl-L-methionine = a 5'-end (N(7)-methyl 5'-triphosphoguanosine)-ribonucleoside in mRNA + S-adenosyl-L-homocysteine</text>
        <dbReference type="Rhea" id="RHEA:67008"/>
        <dbReference type="Rhea" id="RHEA-COMP:17166"/>
        <dbReference type="Rhea" id="RHEA-COMP:17167"/>
        <dbReference type="ChEBI" id="CHEBI:57856"/>
        <dbReference type="ChEBI" id="CHEBI:59789"/>
        <dbReference type="ChEBI" id="CHEBI:156461"/>
        <dbReference type="ChEBI" id="CHEBI:167617"/>
        <dbReference type="EC" id="2.1.1.56"/>
    </reaction>
</comment>
<feature type="region of interest" description="Disordered" evidence="10">
    <location>
        <begin position="47"/>
        <end position="114"/>
    </location>
</feature>
<sequence length="604" mass="64912">MRTFQKQQELEKREEDNRRVEEVAEQVAAADAMRKAEEPAAAAIAMASEAAEMARKTQEKRERAAAKQKQAAPKPKARSSRNGRALRAGGVAHPLAEMSMPPDAGGPRSTGRRGAHIRSSAEKRLTVRGILPATISFLWCVHTGHGSPTYPRGIGAKRSPRRFFTLFILFPMSRAGPAFVSGGTVTWSEVEAARQHDALVAADFGRTKAGLGSCATTEGEAVAASAVASHYNSLPDRHRTLESGSEILRVRNFNNWIKSVLIAKHLPRGRGGYGHAVLDLACGKGGDMLKFKAGNCAMYVGVDIAAQSVSDAVERYNGAHNRPGMPFAATFMVGDFGADSLDPHLPGGLRFALASCQFALHYSFASEARARMLLSNAASRLAAGGTFVATVPDANVLVRRLRASVNLSFGNSLYSVAFDDAHASKRFDPAARVFGIAYRFTLKEAVEDCVEYLVHLPTLERLAAEAGLEMLYARNFTDFFADECAANTELLERMKVLPPDEGGRLTEEEWEVAHTYTCVAFRKKPTATDALAQPVKNAGHRKLDPQEIIVLGAGASGSSAAGSSSAGGGKRARETTEQQLGESDEHGDEKKVKLAVKRESSESG</sequence>
<feature type="compositionally biased region" description="Low complexity" evidence="10">
    <location>
        <begin position="554"/>
        <end position="564"/>
    </location>
</feature>
<keyword evidence="4" id="KW-0949">S-adenosyl-L-methionine</keyword>
<dbReference type="EMBL" id="JWZX01002647">
    <property type="protein sequence ID" value="KOO27902.1"/>
    <property type="molecule type" value="Genomic_DNA"/>
</dbReference>
<keyword evidence="6 9" id="KW-0506">mRNA capping</keyword>
<keyword evidence="13" id="KW-1185">Reference proteome</keyword>
<evidence type="ECO:0000256" key="6">
    <source>
        <dbReference type="ARBA" id="ARBA00023042"/>
    </source>
</evidence>
<dbReference type="CDD" id="cd02440">
    <property type="entry name" value="AdoMet_MTases"/>
    <property type="match status" value="1"/>
</dbReference>
<dbReference type="GO" id="GO:0003723">
    <property type="term" value="F:RNA binding"/>
    <property type="evidence" value="ECO:0007669"/>
    <property type="project" value="UniProtKB-KW"/>
</dbReference>
<feature type="site" description="mRNA cap binding" evidence="9">
    <location>
        <position position="451"/>
    </location>
</feature>
<dbReference type="InterPro" id="IPR004971">
    <property type="entry name" value="mRNA_G-N7_MeTrfase_dom"/>
</dbReference>
<evidence type="ECO:0000313" key="13">
    <source>
        <dbReference type="Proteomes" id="UP000037460"/>
    </source>
</evidence>
<feature type="binding site" evidence="8">
    <location>
        <position position="258"/>
    </location>
    <ligand>
        <name>S-adenosyl-L-methionine</name>
        <dbReference type="ChEBI" id="CHEBI:59789"/>
    </ligand>
</feature>
<gene>
    <name evidence="12" type="ORF">Ctob_009428</name>
</gene>
<feature type="compositionally biased region" description="Basic and acidic residues" evidence="10">
    <location>
        <begin position="52"/>
        <end position="65"/>
    </location>
</feature>